<dbReference type="InterPro" id="IPR003594">
    <property type="entry name" value="HATPase_dom"/>
</dbReference>
<protein>
    <recommendedName>
        <fullName evidence="2">histidine kinase</fullName>
        <ecNumber evidence="2">2.7.13.3</ecNumber>
    </recommendedName>
</protein>
<dbReference type="InterPro" id="IPR013767">
    <property type="entry name" value="PAS_fold"/>
</dbReference>
<sequence length="480" mass="54196">MHLKQIDLFDFAFNNASIGMSIVSLKGRFIQVNRALCSMLGYDERELLALNFQSITHQDDLEENLEYIYQLLNMKIEAYRMEKRYIHKQGHPVWCLVNVSIVHNQKGEPVFLFSQFNDITAEKMTEIAQRKTERVLREKEESFRILLEELPLAVIITRHGICQYVNRAGIQLIGARGPEEVLGVSTNEFVDPSNHDKIGDRRRRYRQGGKLGTVKYKLRCYDGEIKFAEGVSIPTTFLGEEAVIGVFQDVTERKKEEERIIQSEKLSIVGQLAAGIAHEIRNPITSINGFLKLLRSLKTEKEQYYDIIESELKSIELICNELLILAKPNMVTTRRTNLAQLLEQSIALMSAQATMKNSTIAADLPPWEIWLHCEPNQIKQVFVNLIKNAIEAIPDGGHIYIGAAVRDGFALITIEDEGCGIPPEKLEMLGQPFYTTKDSGTGLGLMVSYNILDNHGGSISVDSLPQQGTTFTVALPILDE</sequence>
<dbReference type="SMART" id="SM00388">
    <property type="entry name" value="HisKA"/>
    <property type="match status" value="1"/>
</dbReference>
<dbReference type="SMART" id="SM00091">
    <property type="entry name" value="PAS"/>
    <property type="match status" value="2"/>
</dbReference>
<evidence type="ECO:0000256" key="8">
    <source>
        <dbReference type="ARBA" id="ARBA00023012"/>
    </source>
</evidence>
<dbReference type="EC" id="2.7.13.3" evidence="2"/>
<feature type="domain" description="PAC" evidence="11">
    <location>
        <begin position="79"/>
        <end position="131"/>
    </location>
</feature>
<dbReference type="PRINTS" id="PR00344">
    <property type="entry name" value="BCTRLSENSOR"/>
</dbReference>
<keyword evidence="3" id="KW-0597">Phosphoprotein</keyword>
<accession>A0A3A3GSZ9</accession>
<dbReference type="RefSeq" id="WP_119796087.1">
    <property type="nucleotide sequence ID" value="NZ_QYZD01000036.1"/>
</dbReference>
<dbReference type="InterPro" id="IPR001610">
    <property type="entry name" value="PAC"/>
</dbReference>
<keyword evidence="4" id="KW-0808">Transferase</keyword>
<dbReference type="EMBL" id="QYZD01000036">
    <property type="protein sequence ID" value="RJG20421.1"/>
    <property type="molecule type" value="Genomic_DNA"/>
</dbReference>
<evidence type="ECO:0000313" key="12">
    <source>
        <dbReference type="EMBL" id="RJG20421.1"/>
    </source>
</evidence>
<dbReference type="InterPro" id="IPR000700">
    <property type="entry name" value="PAS-assoc_C"/>
</dbReference>
<dbReference type="Pfam" id="PF00989">
    <property type="entry name" value="PAS"/>
    <property type="match status" value="1"/>
</dbReference>
<dbReference type="PANTHER" id="PTHR43065">
    <property type="entry name" value="SENSOR HISTIDINE KINASE"/>
    <property type="match status" value="1"/>
</dbReference>
<dbReference type="GO" id="GO:0005524">
    <property type="term" value="F:ATP binding"/>
    <property type="evidence" value="ECO:0007669"/>
    <property type="project" value="UniProtKB-KW"/>
</dbReference>
<evidence type="ECO:0000256" key="3">
    <source>
        <dbReference type="ARBA" id="ARBA00022553"/>
    </source>
</evidence>
<evidence type="ECO:0000256" key="1">
    <source>
        <dbReference type="ARBA" id="ARBA00000085"/>
    </source>
</evidence>
<name>A0A3A3GSZ9_PANTH</name>
<dbReference type="PANTHER" id="PTHR43065:SF34">
    <property type="entry name" value="SPORULATION KINASE A"/>
    <property type="match status" value="1"/>
</dbReference>
<evidence type="ECO:0000256" key="4">
    <source>
        <dbReference type="ARBA" id="ARBA00022679"/>
    </source>
</evidence>
<dbReference type="PROSITE" id="PS50109">
    <property type="entry name" value="HIS_KIN"/>
    <property type="match status" value="1"/>
</dbReference>
<evidence type="ECO:0000259" key="9">
    <source>
        <dbReference type="PROSITE" id="PS50109"/>
    </source>
</evidence>
<dbReference type="InterPro" id="IPR035965">
    <property type="entry name" value="PAS-like_dom_sf"/>
</dbReference>
<gene>
    <name evidence="12" type="ORF">DQX05_25135</name>
</gene>
<dbReference type="NCBIfam" id="TIGR00229">
    <property type="entry name" value="sensory_box"/>
    <property type="match status" value="2"/>
</dbReference>
<feature type="domain" description="Histidine kinase" evidence="9">
    <location>
        <begin position="275"/>
        <end position="479"/>
    </location>
</feature>
<dbReference type="GO" id="GO:0006355">
    <property type="term" value="P:regulation of DNA-templated transcription"/>
    <property type="evidence" value="ECO:0007669"/>
    <property type="project" value="InterPro"/>
</dbReference>
<proteinExistence type="predicted"/>
<reference evidence="12 13" key="1">
    <citation type="submission" date="2018-09" db="EMBL/GenBank/DDBJ databases">
        <title>Paenibacillus SK2017-BO5.</title>
        <authorList>
            <person name="Piskunova J.V."/>
            <person name="Dubiley S.A."/>
            <person name="Severinov K.V."/>
        </authorList>
    </citation>
    <scope>NUCLEOTIDE SEQUENCE [LARGE SCALE GENOMIC DNA]</scope>
    <source>
        <strain evidence="12 13">BO5</strain>
    </source>
</reference>
<keyword evidence="8" id="KW-0902">Two-component regulatory system</keyword>
<dbReference type="Pfam" id="PF00512">
    <property type="entry name" value="HisKA"/>
    <property type="match status" value="1"/>
</dbReference>
<dbReference type="OrthoDB" id="9815750at2"/>
<dbReference type="CDD" id="cd00082">
    <property type="entry name" value="HisKA"/>
    <property type="match status" value="1"/>
</dbReference>
<dbReference type="InterPro" id="IPR036890">
    <property type="entry name" value="HATPase_C_sf"/>
</dbReference>
<dbReference type="PROSITE" id="PS50112">
    <property type="entry name" value="PAS"/>
    <property type="match status" value="1"/>
</dbReference>
<dbReference type="InterPro" id="IPR003661">
    <property type="entry name" value="HisK_dim/P_dom"/>
</dbReference>
<dbReference type="SUPFAM" id="SSF55874">
    <property type="entry name" value="ATPase domain of HSP90 chaperone/DNA topoisomerase II/histidine kinase"/>
    <property type="match status" value="1"/>
</dbReference>
<keyword evidence="7" id="KW-0067">ATP-binding</keyword>
<comment type="caution">
    <text evidence="12">The sequence shown here is derived from an EMBL/GenBank/DDBJ whole genome shotgun (WGS) entry which is preliminary data.</text>
</comment>
<dbReference type="AlphaFoldDB" id="A0A3A3GSZ9"/>
<dbReference type="InterPro" id="IPR036097">
    <property type="entry name" value="HisK_dim/P_sf"/>
</dbReference>
<dbReference type="Proteomes" id="UP000266177">
    <property type="component" value="Unassembled WGS sequence"/>
</dbReference>
<organism evidence="12 13">
    <name type="scientific">Paenibacillus thiaminolyticus</name>
    <name type="common">Bacillus thiaminolyticus</name>
    <dbReference type="NCBI Taxonomy" id="49283"/>
    <lineage>
        <taxon>Bacteria</taxon>
        <taxon>Bacillati</taxon>
        <taxon>Bacillota</taxon>
        <taxon>Bacilli</taxon>
        <taxon>Bacillales</taxon>
        <taxon>Paenibacillaceae</taxon>
        <taxon>Paenibacillus</taxon>
    </lineage>
</organism>
<evidence type="ECO:0000256" key="7">
    <source>
        <dbReference type="ARBA" id="ARBA00022840"/>
    </source>
</evidence>
<dbReference type="SMART" id="SM00387">
    <property type="entry name" value="HATPase_c"/>
    <property type="match status" value="1"/>
</dbReference>
<evidence type="ECO:0000256" key="6">
    <source>
        <dbReference type="ARBA" id="ARBA00022777"/>
    </source>
</evidence>
<evidence type="ECO:0000259" key="10">
    <source>
        <dbReference type="PROSITE" id="PS50112"/>
    </source>
</evidence>
<keyword evidence="5" id="KW-0547">Nucleotide-binding</keyword>
<dbReference type="Pfam" id="PF02518">
    <property type="entry name" value="HATPase_c"/>
    <property type="match status" value="1"/>
</dbReference>
<dbReference type="CDD" id="cd00130">
    <property type="entry name" value="PAS"/>
    <property type="match status" value="2"/>
</dbReference>
<dbReference type="PROSITE" id="PS50113">
    <property type="entry name" value="PAC"/>
    <property type="match status" value="1"/>
</dbReference>
<dbReference type="InterPro" id="IPR004358">
    <property type="entry name" value="Sig_transdc_His_kin-like_C"/>
</dbReference>
<dbReference type="SUPFAM" id="SSF55785">
    <property type="entry name" value="PYP-like sensor domain (PAS domain)"/>
    <property type="match status" value="2"/>
</dbReference>
<evidence type="ECO:0000259" key="11">
    <source>
        <dbReference type="PROSITE" id="PS50113"/>
    </source>
</evidence>
<dbReference type="SMART" id="SM00086">
    <property type="entry name" value="PAC"/>
    <property type="match status" value="2"/>
</dbReference>
<feature type="domain" description="PAS" evidence="10">
    <location>
        <begin position="5"/>
        <end position="75"/>
    </location>
</feature>
<evidence type="ECO:0000256" key="2">
    <source>
        <dbReference type="ARBA" id="ARBA00012438"/>
    </source>
</evidence>
<dbReference type="InterPro" id="IPR005467">
    <property type="entry name" value="His_kinase_dom"/>
</dbReference>
<evidence type="ECO:0000256" key="5">
    <source>
        <dbReference type="ARBA" id="ARBA00022741"/>
    </source>
</evidence>
<dbReference type="InterPro" id="IPR000014">
    <property type="entry name" value="PAS"/>
</dbReference>
<dbReference type="GO" id="GO:0000155">
    <property type="term" value="F:phosphorelay sensor kinase activity"/>
    <property type="evidence" value="ECO:0007669"/>
    <property type="project" value="InterPro"/>
</dbReference>
<dbReference type="Gene3D" id="3.30.565.10">
    <property type="entry name" value="Histidine kinase-like ATPase, C-terminal domain"/>
    <property type="match status" value="1"/>
</dbReference>
<dbReference type="Gene3D" id="1.10.287.130">
    <property type="match status" value="1"/>
</dbReference>
<dbReference type="SUPFAM" id="SSF47384">
    <property type="entry name" value="Homodimeric domain of signal transducing histidine kinase"/>
    <property type="match status" value="1"/>
</dbReference>
<dbReference type="Gene3D" id="3.30.450.20">
    <property type="entry name" value="PAS domain"/>
    <property type="match status" value="2"/>
</dbReference>
<evidence type="ECO:0000313" key="13">
    <source>
        <dbReference type="Proteomes" id="UP000266177"/>
    </source>
</evidence>
<keyword evidence="6" id="KW-0418">Kinase</keyword>
<dbReference type="Pfam" id="PF13426">
    <property type="entry name" value="PAS_9"/>
    <property type="match status" value="1"/>
</dbReference>
<comment type="catalytic activity">
    <reaction evidence="1">
        <text>ATP + protein L-histidine = ADP + protein N-phospho-L-histidine.</text>
        <dbReference type="EC" id="2.7.13.3"/>
    </reaction>
</comment>